<dbReference type="SUPFAM" id="SSF53649">
    <property type="entry name" value="Alkaline phosphatase-like"/>
    <property type="match status" value="1"/>
</dbReference>
<feature type="chain" id="PRO_5031116798" evidence="1">
    <location>
        <begin position="21"/>
        <end position="737"/>
    </location>
</feature>
<accession>A0A7X9RVX3</accession>
<dbReference type="EMBL" id="JABANE010000046">
    <property type="protein sequence ID" value="NME69676.1"/>
    <property type="molecule type" value="Genomic_DNA"/>
</dbReference>
<comment type="caution">
    <text evidence="3">The sequence shown here is derived from an EMBL/GenBank/DDBJ whole genome shotgun (WGS) entry which is preliminary data.</text>
</comment>
<gene>
    <name evidence="3" type="ORF">HHU12_17000</name>
</gene>
<sequence length="737" mass="84186">MKKALAILYCISLLSLTALGQDKKPNLVLFLADDCTYRDLGTYGSPNSLTPTLDKMASEGMKFNKCYQAAPMCSPTRHNLFNGVYPVRSGAYPNHTFSNQEIKSLPHYLKPLGYRVAFLGKRHIGPSENYPFEFLDTSSKFIDINNIKPFLEEVKTSKEPFCLIICSHQPHGPWNVGDPSLFPPKSLKLKKNMADTEVTREMYSKYLAEVNYMDAQVDSLSQYLDKYNFTDNSLFVFLGEQGNSFPLSKWTCYEDGVHSSFIAKWPGVIQEGVETDALVDYNDIVPTFITAAGGTPSKELDGHNIIPIFKDPSNKGKKYSFSVQTTRGVIQGSDYYGVRAVTDGHYRCILNTSPERAFQNGVIGGKIWRSWLEKAETDKHAAKLVHKYQYRPKVELYDVDDDPDNLKDLADDPKYKKIKEKLLQELYQWMEYCGDEGVYTELMAYQHMNAHKSKVEPTFIKDFLEGEDKTDLQVGAIMNYNGENKFVGKVQVPKPIKSQKGKVSFSGYLSVDNDGYHTFYRKGNIKSEVIIDDKVILTEDHKMKYGVVGLKKGFHKITIHSNTSADLNNILWSGFEKKGKTLPVGQFIFANGPRTFIQNYSRDTESLGTKKHQKELKLIQKNTKDEFQEWSLIPIEKDLYYLDIVGNKKLNEKCRLKSKANGKDVFLTETKNIQKLVQWEIIEKEGYFYIENVAERSNNRNCRLAINKRGEICLVSSIKNNDLAKWKILRVETEKSK</sequence>
<name>A0A7X9RVX3_9BACT</name>
<evidence type="ECO:0000313" key="3">
    <source>
        <dbReference type="EMBL" id="NME69676.1"/>
    </source>
</evidence>
<dbReference type="AlphaFoldDB" id="A0A7X9RVX3"/>
<feature type="domain" description="Sulfatase N-terminal" evidence="2">
    <location>
        <begin position="25"/>
        <end position="293"/>
    </location>
</feature>
<protein>
    <submittedName>
        <fullName evidence="3">Sulfatase</fullName>
    </submittedName>
</protein>
<dbReference type="InterPro" id="IPR000917">
    <property type="entry name" value="Sulfatase_N"/>
</dbReference>
<dbReference type="RefSeq" id="WP_169657943.1">
    <property type="nucleotide sequence ID" value="NZ_JABANE010000046.1"/>
</dbReference>
<organism evidence="3 4">
    <name type="scientific">Flammeovirga aprica JL-4</name>
    <dbReference type="NCBI Taxonomy" id="694437"/>
    <lineage>
        <taxon>Bacteria</taxon>
        <taxon>Pseudomonadati</taxon>
        <taxon>Bacteroidota</taxon>
        <taxon>Cytophagia</taxon>
        <taxon>Cytophagales</taxon>
        <taxon>Flammeovirgaceae</taxon>
        <taxon>Flammeovirga</taxon>
    </lineage>
</organism>
<dbReference type="PANTHER" id="PTHR43751:SF1">
    <property type="entry name" value="SULFATASE ATSG-RELATED"/>
    <property type="match status" value="1"/>
</dbReference>
<keyword evidence="4" id="KW-1185">Reference proteome</keyword>
<dbReference type="InterPro" id="IPR052701">
    <property type="entry name" value="GAG_Ulvan_Degrading_Sulfatases"/>
</dbReference>
<keyword evidence="1" id="KW-0732">Signal</keyword>
<evidence type="ECO:0000256" key="1">
    <source>
        <dbReference type="SAM" id="SignalP"/>
    </source>
</evidence>
<evidence type="ECO:0000313" key="4">
    <source>
        <dbReference type="Proteomes" id="UP000576082"/>
    </source>
</evidence>
<reference evidence="3 4" key="1">
    <citation type="submission" date="2020-04" db="EMBL/GenBank/DDBJ databases">
        <title>Flammeovirga sp. SR4, a novel species isolated from seawater.</title>
        <authorList>
            <person name="Wang X."/>
        </authorList>
    </citation>
    <scope>NUCLEOTIDE SEQUENCE [LARGE SCALE GENOMIC DNA]</scope>
    <source>
        <strain evidence="3 4">ATCC 23126</strain>
    </source>
</reference>
<dbReference type="Gene3D" id="3.40.720.10">
    <property type="entry name" value="Alkaline Phosphatase, subunit A"/>
    <property type="match status" value="1"/>
</dbReference>
<feature type="signal peptide" evidence="1">
    <location>
        <begin position="1"/>
        <end position="20"/>
    </location>
</feature>
<dbReference type="PANTHER" id="PTHR43751">
    <property type="entry name" value="SULFATASE"/>
    <property type="match status" value="1"/>
</dbReference>
<dbReference type="InterPro" id="IPR017850">
    <property type="entry name" value="Alkaline_phosphatase_core_sf"/>
</dbReference>
<evidence type="ECO:0000259" key="2">
    <source>
        <dbReference type="Pfam" id="PF00884"/>
    </source>
</evidence>
<dbReference type="CDD" id="cd16027">
    <property type="entry name" value="SGSH"/>
    <property type="match status" value="1"/>
</dbReference>
<proteinExistence type="predicted"/>
<dbReference type="Pfam" id="PF00884">
    <property type="entry name" value="Sulfatase"/>
    <property type="match status" value="1"/>
</dbReference>
<dbReference type="Proteomes" id="UP000576082">
    <property type="component" value="Unassembled WGS sequence"/>
</dbReference>